<evidence type="ECO:0000256" key="3">
    <source>
        <dbReference type="ARBA" id="ARBA00022989"/>
    </source>
</evidence>
<organism evidence="6 8">
    <name type="scientific">Mumia zhuanghuii</name>
    <dbReference type="NCBI Taxonomy" id="2585211"/>
    <lineage>
        <taxon>Bacteria</taxon>
        <taxon>Bacillati</taxon>
        <taxon>Actinomycetota</taxon>
        <taxon>Actinomycetes</taxon>
        <taxon>Propionibacteriales</taxon>
        <taxon>Nocardioidaceae</taxon>
        <taxon>Mumia</taxon>
    </lineage>
</organism>
<dbReference type="EMBL" id="VDFR01000020">
    <property type="protein sequence ID" value="TNC49970.1"/>
    <property type="molecule type" value="Genomic_DNA"/>
</dbReference>
<dbReference type="AlphaFoldDB" id="A0A5C4MWH2"/>
<evidence type="ECO:0000256" key="1">
    <source>
        <dbReference type="ARBA" id="ARBA00004141"/>
    </source>
</evidence>
<comment type="caution">
    <text evidence="6">The sequence shown here is derived from an EMBL/GenBank/DDBJ whole genome shotgun (WGS) entry which is preliminary data.</text>
</comment>
<gene>
    <name evidence="7" type="ORF">FHE65_04595</name>
    <name evidence="6" type="ORF">FHE65_04860</name>
</gene>
<dbReference type="RefSeq" id="WP_139105386.1">
    <property type="nucleotide sequence ID" value="NZ_VDFR01000020.1"/>
</dbReference>
<keyword evidence="4 5" id="KW-0472">Membrane</keyword>
<feature type="transmembrane region" description="Helical" evidence="5">
    <location>
        <begin position="140"/>
        <end position="159"/>
    </location>
</feature>
<evidence type="ECO:0000256" key="5">
    <source>
        <dbReference type="SAM" id="Phobius"/>
    </source>
</evidence>
<feature type="transmembrane region" description="Helical" evidence="5">
    <location>
        <begin position="20"/>
        <end position="39"/>
    </location>
</feature>
<dbReference type="GO" id="GO:0005886">
    <property type="term" value="C:plasma membrane"/>
    <property type="evidence" value="ECO:0007669"/>
    <property type="project" value="UniProtKB-ARBA"/>
</dbReference>
<keyword evidence="3 5" id="KW-1133">Transmembrane helix</keyword>
<keyword evidence="2 5" id="KW-0812">Transmembrane</keyword>
<dbReference type="EMBL" id="VDFR01000021">
    <property type="protein sequence ID" value="TNC49725.1"/>
    <property type="molecule type" value="Genomic_DNA"/>
</dbReference>
<protein>
    <submittedName>
        <fullName evidence="6">Energy-coupling factor transporter transmembrane protein EcfT</fullName>
    </submittedName>
</protein>
<sequence length="204" mass="21803">MSTPYLIGTYQPGSSVVHRLPVGVKVAALAVFSVAVVAVRSMPAAWAYLVVALVVALVARLPLRLLGRAARAVLVVAVAIAAFQWWFHGRDRAIETLLDLVSLSLMAVVLTGTTPVNAMLDAFIRWVTPLRRLGVDPDRVALTISLAMQAIPGTFAIAAETRDAARARGLERRPRAYLSPFVIRVVARAQETGDALAARGVGDD</sequence>
<name>A0A5C4MWH2_9ACTN</name>
<reference evidence="6 8" key="1">
    <citation type="submission" date="2019-05" db="EMBL/GenBank/DDBJ databases">
        <title>Mumia sp. nov., isolated from the intestinal contents of plateau pika (Ochotona curzoniae) in the Qinghai-Tibet plateau of China.</title>
        <authorList>
            <person name="Tian Z."/>
        </authorList>
    </citation>
    <scope>NUCLEOTIDE SEQUENCE [LARGE SCALE GENOMIC DNA]</scope>
    <source>
        <strain evidence="8">527</strain>
        <strain evidence="6">Z527</strain>
    </source>
</reference>
<evidence type="ECO:0000313" key="6">
    <source>
        <dbReference type="EMBL" id="TNC49725.1"/>
    </source>
</evidence>
<feature type="transmembrane region" description="Helical" evidence="5">
    <location>
        <begin position="69"/>
        <end position="88"/>
    </location>
</feature>
<evidence type="ECO:0000313" key="8">
    <source>
        <dbReference type="Proteomes" id="UP000306740"/>
    </source>
</evidence>
<accession>A0A5C4MWH2</accession>
<feature type="transmembrane region" description="Helical" evidence="5">
    <location>
        <begin position="100"/>
        <end position="120"/>
    </location>
</feature>
<comment type="subcellular location">
    <subcellularLocation>
        <location evidence="1">Membrane</location>
        <topology evidence="1">Multi-pass membrane protein</topology>
    </subcellularLocation>
</comment>
<dbReference type="Proteomes" id="UP000306740">
    <property type="component" value="Unassembled WGS sequence"/>
</dbReference>
<dbReference type="Pfam" id="PF02361">
    <property type="entry name" value="CbiQ"/>
    <property type="match status" value="1"/>
</dbReference>
<dbReference type="InterPro" id="IPR003339">
    <property type="entry name" value="ABC/ECF_trnsptr_transmembrane"/>
</dbReference>
<evidence type="ECO:0000313" key="7">
    <source>
        <dbReference type="EMBL" id="TNC49970.1"/>
    </source>
</evidence>
<dbReference type="OrthoDB" id="509049at2"/>
<proteinExistence type="predicted"/>
<evidence type="ECO:0000256" key="4">
    <source>
        <dbReference type="ARBA" id="ARBA00023136"/>
    </source>
</evidence>
<evidence type="ECO:0000256" key="2">
    <source>
        <dbReference type="ARBA" id="ARBA00022692"/>
    </source>
</evidence>
<feature type="transmembrane region" description="Helical" evidence="5">
    <location>
        <begin position="46"/>
        <end position="63"/>
    </location>
</feature>